<dbReference type="NCBIfam" id="TIGR00234">
    <property type="entry name" value="tyrS"/>
    <property type="match status" value="1"/>
</dbReference>
<dbReference type="InterPro" id="IPR024088">
    <property type="entry name" value="Tyr-tRNA-ligase_bac-type"/>
</dbReference>
<dbReference type="Gene3D" id="3.10.290.10">
    <property type="entry name" value="RNA-binding S4 domain"/>
    <property type="match status" value="1"/>
</dbReference>
<dbReference type="GO" id="GO:0005829">
    <property type="term" value="C:cytosol"/>
    <property type="evidence" value="ECO:0007669"/>
    <property type="project" value="TreeGrafter"/>
</dbReference>
<dbReference type="InterPro" id="IPR036986">
    <property type="entry name" value="S4_RNA-bd_sf"/>
</dbReference>
<evidence type="ECO:0000256" key="2">
    <source>
        <dbReference type="ARBA" id="ARBA00022598"/>
    </source>
</evidence>
<dbReference type="PANTHER" id="PTHR11766">
    <property type="entry name" value="TYROSYL-TRNA SYNTHETASE"/>
    <property type="match status" value="1"/>
</dbReference>
<dbReference type="EC" id="6.1.1.1" evidence="1 9"/>
<dbReference type="InterPro" id="IPR002307">
    <property type="entry name" value="Tyr-tRNA-ligase"/>
</dbReference>
<evidence type="ECO:0000313" key="13">
    <source>
        <dbReference type="EMBL" id="OGG35173.1"/>
    </source>
</evidence>
<accession>A0A1F6BED8</accession>
<keyword evidence="5 10" id="KW-0694">RNA-binding</keyword>
<gene>
    <name evidence="13" type="ORF">A2363_03810</name>
</gene>
<dbReference type="STRING" id="1798401.A2363_03810"/>
<dbReference type="CDD" id="cd00165">
    <property type="entry name" value="S4"/>
    <property type="match status" value="1"/>
</dbReference>
<sequence length="397" mass="44786">MDAIDELLTRGVDHIYPSREALEKVLRSGKKLRLYQGFDPTGVQFHIGHAVGLRKLRQWQDLGHHVIFLIGDGTGQAGDPSGKTRAREKFLTLKELKNNARDYVLQAKKIVRFTGDNPAEILYNSDWLNKLTLVDILDIAGRVTFQQMAERDLYRERVKAGELLSLREFFYPLLQGYDSVAMNVDLELGGSDQMFNMLMGRQLVKSFQNREKFVMTVPLLTDSKGTKIGKTEGNVIGITDPPNEFFAKIMSLGDDAIIPCFSLLTDIPLKEIDDMTNQMKAGANPMTFKLLLAHQLTAWLNNKEAADAAQKDFGDRFQKGELTHADIPVFKTEKSKWNLVDLLIDTNLVDSKSEARRLIEQHAVTINGNPCKDMSISLTNSDIIKVGKKRFMKIQVV</sequence>
<dbReference type="Pfam" id="PF22421">
    <property type="entry name" value="SYY_C-terminal"/>
    <property type="match status" value="1"/>
</dbReference>
<protein>
    <recommendedName>
        <fullName evidence="1 9">Tyrosine--tRNA ligase</fullName>
        <ecNumber evidence="1 9">6.1.1.1</ecNumber>
    </recommendedName>
</protein>
<dbReference type="GO" id="GO:0006437">
    <property type="term" value="P:tyrosyl-tRNA aminoacylation"/>
    <property type="evidence" value="ECO:0007669"/>
    <property type="project" value="UniProtKB-UniRule"/>
</dbReference>
<evidence type="ECO:0000256" key="4">
    <source>
        <dbReference type="ARBA" id="ARBA00022840"/>
    </source>
</evidence>
<evidence type="ECO:0000313" key="14">
    <source>
        <dbReference type="Proteomes" id="UP000176186"/>
    </source>
</evidence>
<dbReference type="GO" id="GO:0003723">
    <property type="term" value="F:RNA binding"/>
    <property type="evidence" value="ECO:0007669"/>
    <property type="project" value="UniProtKB-KW"/>
</dbReference>
<evidence type="ECO:0000256" key="5">
    <source>
        <dbReference type="ARBA" id="ARBA00022884"/>
    </source>
</evidence>
<dbReference type="GO" id="GO:0004831">
    <property type="term" value="F:tyrosine-tRNA ligase activity"/>
    <property type="evidence" value="ECO:0007669"/>
    <property type="project" value="UniProtKB-UniRule"/>
</dbReference>
<dbReference type="InterPro" id="IPR054608">
    <property type="entry name" value="SYY-like_C"/>
</dbReference>
<dbReference type="InterPro" id="IPR014729">
    <property type="entry name" value="Rossmann-like_a/b/a_fold"/>
</dbReference>
<comment type="similarity">
    <text evidence="11">Belongs to the class-I aminoacyl-tRNA synthetase family.</text>
</comment>
<keyword evidence="3 11" id="KW-0547">Nucleotide-binding</keyword>
<dbReference type="Pfam" id="PF00579">
    <property type="entry name" value="tRNA-synt_1b"/>
    <property type="match status" value="1"/>
</dbReference>
<dbReference type="SUPFAM" id="SSF55174">
    <property type="entry name" value="Alpha-L RNA-binding motif"/>
    <property type="match status" value="1"/>
</dbReference>
<feature type="domain" description="RNA-binding S4" evidence="12">
    <location>
        <begin position="338"/>
        <end position="397"/>
    </location>
</feature>
<keyword evidence="6 11" id="KW-0648">Protein biosynthesis</keyword>
<keyword evidence="2 11" id="KW-0436">Ligase</keyword>
<dbReference type="PROSITE" id="PS50889">
    <property type="entry name" value="S4"/>
    <property type="match status" value="1"/>
</dbReference>
<evidence type="ECO:0000256" key="9">
    <source>
        <dbReference type="NCBIfam" id="TIGR00234"/>
    </source>
</evidence>
<evidence type="ECO:0000256" key="11">
    <source>
        <dbReference type="RuleBase" id="RU363036"/>
    </source>
</evidence>
<comment type="caution">
    <text evidence="13">The sequence shown here is derived from an EMBL/GenBank/DDBJ whole genome shotgun (WGS) entry which is preliminary data.</text>
</comment>
<keyword evidence="7 11" id="KW-0030">Aminoacyl-tRNA synthetase</keyword>
<evidence type="ECO:0000259" key="12">
    <source>
        <dbReference type="SMART" id="SM00363"/>
    </source>
</evidence>
<dbReference type="Proteomes" id="UP000176186">
    <property type="component" value="Unassembled WGS sequence"/>
</dbReference>
<keyword evidence="4 11" id="KW-0067">ATP-binding</keyword>
<reference evidence="13 14" key="1">
    <citation type="journal article" date="2016" name="Nat. Commun.">
        <title>Thousands of microbial genomes shed light on interconnected biogeochemical processes in an aquifer system.</title>
        <authorList>
            <person name="Anantharaman K."/>
            <person name="Brown C.T."/>
            <person name="Hug L.A."/>
            <person name="Sharon I."/>
            <person name="Castelle C.J."/>
            <person name="Probst A.J."/>
            <person name="Thomas B.C."/>
            <person name="Singh A."/>
            <person name="Wilkins M.J."/>
            <person name="Karaoz U."/>
            <person name="Brodie E.L."/>
            <person name="Williams K.H."/>
            <person name="Hubbard S.S."/>
            <person name="Banfield J.F."/>
        </authorList>
    </citation>
    <scope>NUCLEOTIDE SEQUENCE [LARGE SCALE GENOMIC DNA]</scope>
</reference>
<dbReference type="CDD" id="cd00805">
    <property type="entry name" value="TyrRS_core"/>
    <property type="match status" value="1"/>
</dbReference>
<name>A0A1F6BED8_9BACT</name>
<comment type="catalytic activity">
    <reaction evidence="8">
        <text>tRNA(Tyr) + L-tyrosine + ATP = L-tyrosyl-tRNA(Tyr) + AMP + diphosphate + H(+)</text>
        <dbReference type="Rhea" id="RHEA:10220"/>
        <dbReference type="Rhea" id="RHEA-COMP:9706"/>
        <dbReference type="Rhea" id="RHEA-COMP:9707"/>
        <dbReference type="ChEBI" id="CHEBI:15378"/>
        <dbReference type="ChEBI" id="CHEBI:30616"/>
        <dbReference type="ChEBI" id="CHEBI:33019"/>
        <dbReference type="ChEBI" id="CHEBI:58315"/>
        <dbReference type="ChEBI" id="CHEBI:78442"/>
        <dbReference type="ChEBI" id="CHEBI:78536"/>
        <dbReference type="ChEBI" id="CHEBI:456215"/>
        <dbReference type="EC" id="6.1.1.1"/>
    </reaction>
</comment>
<dbReference type="Gene3D" id="3.40.50.620">
    <property type="entry name" value="HUPs"/>
    <property type="match status" value="1"/>
</dbReference>
<dbReference type="SUPFAM" id="SSF52374">
    <property type="entry name" value="Nucleotidylyl transferase"/>
    <property type="match status" value="1"/>
</dbReference>
<dbReference type="Gene3D" id="1.10.240.10">
    <property type="entry name" value="Tyrosyl-Transfer RNA Synthetase"/>
    <property type="match status" value="1"/>
</dbReference>
<evidence type="ECO:0000256" key="6">
    <source>
        <dbReference type="ARBA" id="ARBA00022917"/>
    </source>
</evidence>
<proteinExistence type="inferred from homology"/>
<evidence type="ECO:0000256" key="10">
    <source>
        <dbReference type="PROSITE-ProRule" id="PRU00182"/>
    </source>
</evidence>
<dbReference type="InterPro" id="IPR002305">
    <property type="entry name" value="aa-tRNA-synth_Ic"/>
</dbReference>
<evidence type="ECO:0000256" key="7">
    <source>
        <dbReference type="ARBA" id="ARBA00023146"/>
    </source>
</evidence>
<evidence type="ECO:0000256" key="1">
    <source>
        <dbReference type="ARBA" id="ARBA00013160"/>
    </source>
</evidence>
<evidence type="ECO:0000256" key="8">
    <source>
        <dbReference type="ARBA" id="ARBA00048248"/>
    </source>
</evidence>
<dbReference type="PANTHER" id="PTHR11766:SF1">
    <property type="entry name" value="TYROSINE--TRNA LIGASE"/>
    <property type="match status" value="1"/>
</dbReference>
<dbReference type="GO" id="GO:0005524">
    <property type="term" value="F:ATP binding"/>
    <property type="evidence" value="ECO:0007669"/>
    <property type="project" value="UniProtKB-KW"/>
</dbReference>
<organism evidence="13 14">
    <name type="scientific">Candidatus Gottesmanbacteria bacterium RIFOXYB1_FULL_47_11</name>
    <dbReference type="NCBI Taxonomy" id="1798401"/>
    <lineage>
        <taxon>Bacteria</taxon>
        <taxon>Candidatus Gottesmaniibacteriota</taxon>
    </lineage>
</organism>
<dbReference type="EMBL" id="MFKE01000017">
    <property type="protein sequence ID" value="OGG35173.1"/>
    <property type="molecule type" value="Genomic_DNA"/>
</dbReference>
<evidence type="ECO:0000256" key="3">
    <source>
        <dbReference type="ARBA" id="ARBA00022741"/>
    </source>
</evidence>
<dbReference type="PRINTS" id="PR01040">
    <property type="entry name" value="TRNASYNTHTYR"/>
</dbReference>
<dbReference type="SMART" id="SM00363">
    <property type="entry name" value="S4"/>
    <property type="match status" value="1"/>
</dbReference>
<dbReference type="AlphaFoldDB" id="A0A1F6BED8"/>
<dbReference type="InterPro" id="IPR002942">
    <property type="entry name" value="S4_RNA-bd"/>
</dbReference>